<dbReference type="PANTHER" id="PTHR11500:SF0">
    <property type="entry name" value="BETA-CASEIN"/>
    <property type="match status" value="1"/>
</dbReference>
<comment type="subcellular location">
    <subcellularLocation>
        <location evidence="2">Secreted</location>
    </subcellularLocation>
</comment>
<dbReference type="InterPro" id="IPR016345">
    <property type="entry name" value="Casein_beta"/>
</dbReference>
<dbReference type="Pfam" id="PF00363">
    <property type="entry name" value="Casein"/>
    <property type="match status" value="1"/>
</dbReference>
<name>A0A2K6GHN5_PROCO</name>
<keyword evidence="5" id="KW-0964">Secreted</keyword>
<evidence type="ECO:0000256" key="4">
    <source>
        <dbReference type="ARBA" id="ARBA00018977"/>
    </source>
</evidence>
<dbReference type="AlphaFoldDB" id="A0A2K6GHN5"/>
<reference evidence="8" key="2">
    <citation type="submission" date="2025-09" db="UniProtKB">
        <authorList>
            <consortium name="Ensembl"/>
        </authorList>
    </citation>
    <scope>IDENTIFICATION</scope>
</reference>
<evidence type="ECO:0000256" key="2">
    <source>
        <dbReference type="ARBA" id="ARBA00004613"/>
    </source>
</evidence>
<keyword evidence="7" id="KW-0494">Milk protein</keyword>
<evidence type="ECO:0000256" key="1">
    <source>
        <dbReference type="ARBA" id="ARBA00002287"/>
    </source>
</evidence>
<protein>
    <recommendedName>
        <fullName evidence="4">Beta-casein</fullName>
    </recommendedName>
</protein>
<proteinExistence type="inferred from homology"/>
<sequence>TVESLSRSEEESQEKLNHFMQQQPLVYPFAEPIPYPILPQNILPLLAQPAMVPPFLLPEVMQVSKSKQTAFAKHKAMPFLQSPAMFSFDPQNPNLKNQPLSLSLLQPLMHQVLQPVPQTAMLPPQSLWSLSQLKSLSIPQQVAPYPQRAMPVQTLLLYQDPTSHQFYPATQQPLAPAHNPVI</sequence>
<accession>A0A2K6GHN5</accession>
<dbReference type="GO" id="GO:0005615">
    <property type="term" value="C:extracellular space"/>
    <property type="evidence" value="ECO:0007669"/>
    <property type="project" value="TreeGrafter"/>
</dbReference>
<evidence type="ECO:0000313" key="8">
    <source>
        <dbReference type="Ensembl" id="ENSPCOP00000025741.1"/>
    </source>
</evidence>
<dbReference type="Ensembl" id="ENSPCOT00000036438.1">
    <property type="protein sequence ID" value="ENSPCOP00000025741.1"/>
    <property type="gene ID" value="ENSPCOG00000025132.1"/>
</dbReference>
<keyword evidence="9" id="KW-1185">Reference proteome</keyword>
<evidence type="ECO:0000313" key="9">
    <source>
        <dbReference type="Proteomes" id="UP000233160"/>
    </source>
</evidence>
<evidence type="ECO:0000256" key="7">
    <source>
        <dbReference type="ARBA" id="ARBA00022743"/>
    </source>
</evidence>
<organism evidence="8 9">
    <name type="scientific">Propithecus coquereli</name>
    <name type="common">Coquerel's sifaka</name>
    <name type="synonym">Propithecus verreauxi coquereli</name>
    <dbReference type="NCBI Taxonomy" id="379532"/>
    <lineage>
        <taxon>Eukaryota</taxon>
        <taxon>Metazoa</taxon>
        <taxon>Chordata</taxon>
        <taxon>Craniata</taxon>
        <taxon>Vertebrata</taxon>
        <taxon>Euteleostomi</taxon>
        <taxon>Mammalia</taxon>
        <taxon>Eutheria</taxon>
        <taxon>Euarchontoglires</taxon>
        <taxon>Primates</taxon>
        <taxon>Strepsirrhini</taxon>
        <taxon>Lemuriformes</taxon>
        <taxon>Indriidae</taxon>
        <taxon>Propithecus</taxon>
    </lineage>
</organism>
<keyword evidence="6" id="KW-0597">Phosphoprotein</keyword>
<dbReference type="PANTHER" id="PTHR11500">
    <property type="entry name" value="BETA CASEIN"/>
    <property type="match status" value="1"/>
</dbReference>
<dbReference type="STRING" id="379532.ENSPCOP00000025741"/>
<dbReference type="InterPro" id="IPR001588">
    <property type="entry name" value="Casein"/>
</dbReference>
<comment type="similarity">
    <text evidence="3">Belongs to the beta-casein family.</text>
</comment>
<dbReference type="GeneTree" id="ENSGT00390000001890"/>
<evidence type="ECO:0000256" key="5">
    <source>
        <dbReference type="ARBA" id="ARBA00022525"/>
    </source>
</evidence>
<reference evidence="8" key="1">
    <citation type="submission" date="2025-08" db="UniProtKB">
        <authorList>
            <consortium name="Ensembl"/>
        </authorList>
    </citation>
    <scope>IDENTIFICATION</scope>
</reference>
<evidence type="ECO:0000256" key="3">
    <source>
        <dbReference type="ARBA" id="ARBA00008083"/>
    </source>
</evidence>
<comment type="function">
    <text evidence="1">Important role in determination of the surface properties of the casein micelles.</text>
</comment>
<dbReference type="OMA" id="EIMEVPK"/>
<dbReference type="Proteomes" id="UP000233160">
    <property type="component" value="Unassembled WGS sequence"/>
</dbReference>
<evidence type="ECO:0000256" key="6">
    <source>
        <dbReference type="ARBA" id="ARBA00022553"/>
    </source>
</evidence>